<accession>A0AAV2FH27</accession>
<dbReference type="SUPFAM" id="SSF56672">
    <property type="entry name" value="DNA/RNA polymerases"/>
    <property type="match status" value="1"/>
</dbReference>
<evidence type="ECO:0000313" key="3">
    <source>
        <dbReference type="EMBL" id="CAL1397548.1"/>
    </source>
</evidence>
<feature type="domain" description="Reverse transcriptase" evidence="1">
    <location>
        <begin position="489"/>
        <end position="770"/>
    </location>
</feature>
<dbReference type="Pfam" id="PF03372">
    <property type="entry name" value="Exo_endo_phos"/>
    <property type="match status" value="1"/>
</dbReference>
<dbReference type="InterPro" id="IPR036397">
    <property type="entry name" value="RNaseH_sf"/>
</dbReference>
<evidence type="ECO:0000313" key="4">
    <source>
        <dbReference type="Proteomes" id="UP001497516"/>
    </source>
</evidence>
<dbReference type="SUPFAM" id="SSF56219">
    <property type="entry name" value="DNase I-like"/>
    <property type="match status" value="1"/>
</dbReference>
<dbReference type="PANTHER" id="PTHR33116:SF86">
    <property type="entry name" value="REVERSE TRANSCRIPTASE DOMAIN-CONTAINING PROTEIN"/>
    <property type="match status" value="1"/>
</dbReference>
<dbReference type="Pfam" id="PF13456">
    <property type="entry name" value="RVT_3"/>
    <property type="match status" value="1"/>
</dbReference>
<gene>
    <name evidence="3" type="ORF">LTRI10_LOCUS37840</name>
</gene>
<dbReference type="InterPro" id="IPR012337">
    <property type="entry name" value="RNaseH-like_sf"/>
</dbReference>
<dbReference type="PROSITE" id="PS50879">
    <property type="entry name" value="RNASE_H_1"/>
    <property type="match status" value="1"/>
</dbReference>
<dbReference type="PROSITE" id="PS50878">
    <property type="entry name" value="RT_POL"/>
    <property type="match status" value="1"/>
</dbReference>
<dbReference type="InterPro" id="IPR000477">
    <property type="entry name" value="RT_dom"/>
</dbReference>
<dbReference type="Gene3D" id="3.30.420.10">
    <property type="entry name" value="Ribonuclease H-like superfamily/Ribonuclease H"/>
    <property type="match status" value="1"/>
</dbReference>
<dbReference type="InterPro" id="IPR043502">
    <property type="entry name" value="DNA/RNA_pol_sf"/>
</dbReference>
<dbReference type="GO" id="GO:0004523">
    <property type="term" value="F:RNA-DNA hybrid ribonuclease activity"/>
    <property type="evidence" value="ECO:0007669"/>
    <property type="project" value="InterPro"/>
</dbReference>
<dbReference type="InterPro" id="IPR005135">
    <property type="entry name" value="Endo/exonuclease/phosphatase"/>
</dbReference>
<dbReference type="CDD" id="cd06222">
    <property type="entry name" value="RNase_H_like"/>
    <property type="match status" value="1"/>
</dbReference>
<dbReference type="Gene3D" id="3.60.10.10">
    <property type="entry name" value="Endonuclease/exonuclease/phosphatase"/>
    <property type="match status" value="1"/>
</dbReference>
<organism evidence="3 4">
    <name type="scientific">Linum trigynum</name>
    <dbReference type="NCBI Taxonomy" id="586398"/>
    <lineage>
        <taxon>Eukaryota</taxon>
        <taxon>Viridiplantae</taxon>
        <taxon>Streptophyta</taxon>
        <taxon>Embryophyta</taxon>
        <taxon>Tracheophyta</taxon>
        <taxon>Spermatophyta</taxon>
        <taxon>Magnoliopsida</taxon>
        <taxon>eudicotyledons</taxon>
        <taxon>Gunneridae</taxon>
        <taxon>Pentapetalae</taxon>
        <taxon>rosids</taxon>
        <taxon>fabids</taxon>
        <taxon>Malpighiales</taxon>
        <taxon>Linaceae</taxon>
        <taxon>Linum</taxon>
    </lineage>
</organism>
<dbReference type="Pfam" id="PF13966">
    <property type="entry name" value="zf-RVT"/>
    <property type="match status" value="1"/>
</dbReference>
<dbReference type="InterPro" id="IPR044730">
    <property type="entry name" value="RNase_H-like_dom_plant"/>
</dbReference>
<name>A0AAV2FH27_9ROSI</name>
<evidence type="ECO:0000259" key="2">
    <source>
        <dbReference type="PROSITE" id="PS50879"/>
    </source>
</evidence>
<dbReference type="CDD" id="cd01650">
    <property type="entry name" value="RT_nLTR_like"/>
    <property type="match status" value="1"/>
</dbReference>
<protein>
    <recommendedName>
        <fullName evidence="5">Non-LTR retroelement reverse transcriptase</fullName>
    </recommendedName>
</protein>
<dbReference type="SUPFAM" id="SSF53098">
    <property type="entry name" value="Ribonuclease H-like"/>
    <property type="match status" value="1"/>
</dbReference>
<dbReference type="EMBL" id="OZ034819">
    <property type="protein sequence ID" value="CAL1397548.1"/>
    <property type="molecule type" value="Genomic_DNA"/>
</dbReference>
<proteinExistence type="predicted"/>
<dbReference type="GO" id="GO:0003676">
    <property type="term" value="F:nucleic acid binding"/>
    <property type="evidence" value="ECO:0007669"/>
    <property type="project" value="InterPro"/>
</dbReference>
<dbReference type="InterPro" id="IPR036691">
    <property type="entry name" value="Endo/exonu/phosph_ase_sf"/>
</dbReference>
<evidence type="ECO:0000259" key="1">
    <source>
        <dbReference type="PROSITE" id="PS50878"/>
    </source>
</evidence>
<dbReference type="Pfam" id="PF00078">
    <property type="entry name" value="RVT_1"/>
    <property type="match status" value="1"/>
</dbReference>
<evidence type="ECO:0008006" key="5">
    <source>
        <dbReference type="Google" id="ProtNLM"/>
    </source>
</evidence>
<dbReference type="Proteomes" id="UP001497516">
    <property type="component" value="Chromosome 6"/>
</dbReference>
<feature type="domain" description="RNase H type-1" evidence="2">
    <location>
        <begin position="1227"/>
        <end position="1357"/>
    </location>
</feature>
<sequence length="1395" mass="157853">MSMSFTMFESFKIFSWNVGGAGGKAFARSLKLALQLHKPDFVVLLEPQVSGEVANKVCDKMGFSDVARVEANGRSGGVWIFWNGGSFTVHISSAGPQHLSLMVGKPNCPNWLLTAVYASPRQCEQKLLWNFLINQSKEVACPWILTGDFNAILTPEEKFGAPSVATLRRCRRFSEWINSAELVDLGFSGPVFTWSRGRDTSSFRASRLDRSICNLAWNEAFPSTTVTHLPRLSSDHNPVLTTVSPQGVPPHLPKKFKFEAAWLTHNDFQELLTSSWNSQVALPQALQDFAHKLQEWNASVFGNIHYRKKRLLARIGGIERRLAAGFCPGLAKLHSKLGAELDKTLEQEELLWFQRAREKWVKFGERNTAYFHQIANIRRRANKIACLKNDNGDWIHDMQELKDLVFNFYLDLYTQGGDQYIDRMPKGAFPRPNQAEWLALLRPFTIMDIHRAIFDMKPLQAPGPDGFQAIFYQKSWSVVGKALTDMAISFFENGSLPEEVSSSTVVLIPKVENPETVNQLRPISLNNVSLKAITKAMTSRLKPLMKSLISPRQSSFIPGRQTSDNILIVQEVLHSLRKRKGKKGGIVVKIDLEKAYDRLRWDFLRDTLIEVGLPSSWIHCIMYCVEHNHMRILWNGELSHPITPSRGVRQGDPLSPYLFVLCIERLSHRIDQAVRDKAWKPVKLSGTGPALTHLFFADDLILFAEAERSQVRIIKQCLEDFCESSGQRVNFSKSSMYVSPNVREETAQVLSSRASIPLTKDLGKYLGIHTIHGRVTRNRYQSLILRIKKKLAPWKARRLSLAARLTVVRSVSSSIPTYSMHTEQLPVNVCNSIDKINRNFVWGEEEDQGRMHLVAWEKLLEPKGQGGAGLRSLRQANLSLLAKTGWRFLTEKDNLWVRIMEDKYGRKRKGIEMLRSSQGSSFAWRSMTKASDLLKKGLAWNIHNGKNTNFWKDVWCLQVPLMNVAVQPLPEEMLADSVADYVDEDGCWDVDRLKDWLTEDALNKVTAVAVDPLSTTDDALFWSASENGRFTAKSAYLMAYPGQTGHNESLWKKIWRLHVPERVCCFTWLVALRKIATNVLRFTRKCADSPDCHRCTGTPETVLHILRDCPPAAYFWYRQVPQAEHHDFFSASVEDWIRSNVNREEEMESGMAWNEFFASAIWLLWKNRCTACFKGIGAALTAPSLANSILHRASLWHTAWVSGSAVQLQGSPAVHRVLADIRWVAPPGGWMKLNVDGASAGNPGQAGAGGLIRDEQGRWQVGFVAMIGEATAALAELWALFHGLNLAWKYRCTNLLIETDSQLVVQWLKNRSDPLHPHASLLASIRRRTAQDWLVSISHTYREGNRAADWLSKHSLVYPYGMHELVNPPTGIGSILQDDMRGISFERRVLATRSL</sequence>
<dbReference type="PANTHER" id="PTHR33116">
    <property type="entry name" value="REVERSE TRANSCRIPTASE ZINC-BINDING DOMAIN-CONTAINING PROTEIN-RELATED-RELATED"/>
    <property type="match status" value="1"/>
</dbReference>
<reference evidence="3 4" key="1">
    <citation type="submission" date="2024-04" db="EMBL/GenBank/DDBJ databases">
        <authorList>
            <person name="Fracassetti M."/>
        </authorList>
    </citation>
    <scope>NUCLEOTIDE SEQUENCE [LARGE SCALE GENOMIC DNA]</scope>
</reference>
<keyword evidence="4" id="KW-1185">Reference proteome</keyword>
<dbReference type="InterPro" id="IPR026960">
    <property type="entry name" value="RVT-Znf"/>
</dbReference>
<dbReference type="InterPro" id="IPR002156">
    <property type="entry name" value="RNaseH_domain"/>
</dbReference>